<dbReference type="EMBL" id="JH600070">
    <property type="protein sequence ID" value="EIJ42487.1"/>
    <property type="molecule type" value="Genomic_DNA"/>
</dbReference>
<sequence length="65" mass="7268">MSTSITKTLERLEKSARYAIGVPCVALVDNHRIEVISSLRGGFVTLTYKQNYQVVSRNDILLLSV</sequence>
<evidence type="ECO:0000313" key="1">
    <source>
        <dbReference type="EMBL" id="EIJ42487.1"/>
    </source>
</evidence>
<dbReference type="Proteomes" id="UP000005744">
    <property type="component" value="Unassembled WGS sequence"/>
</dbReference>
<name>I3CFU4_9GAMM</name>
<dbReference type="OrthoDB" id="9896503at2"/>
<organism evidence="1 2">
    <name type="scientific">Beggiatoa alba B18LD</name>
    <dbReference type="NCBI Taxonomy" id="395493"/>
    <lineage>
        <taxon>Bacteria</taxon>
        <taxon>Pseudomonadati</taxon>
        <taxon>Pseudomonadota</taxon>
        <taxon>Gammaproteobacteria</taxon>
        <taxon>Thiotrichales</taxon>
        <taxon>Thiotrichaceae</taxon>
        <taxon>Beggiatoa</taxon>
    </lineage>
</organism>
<dbReference type="RefSeq" id="WP_002685488.1">
    <property type="nucleotide sequence ID" value="NZ_JH600070.1"/>
</dbReference>
<proteinExistence type="predicted"/>
<protein>
    <submittedName>
        <fullName evidence="1">Uncharacterized protein</fullName>
    </submittedName>
</protein>
<dbReference type="AlphaFoldDB" id="I3CFU4"/>
<dbReference type="HOGENOM" id="CLU_2840966_0_0_6"/>
<gene>
    <name evidence="1" type="ORF">BegalDRAFT_1608</name>
</gene>
<accession>I3CFU4</accession>
<reference evidence="1 2" key="1">
    <citation type="submission" date="2011-11" db="EMBL/GenBank/DDBJ databases">
        <title>Improved High-Quality Draft sequence of Beggiatoa alba B18lD.</title>
        <authorList>
            <consortium name="US DOE Joint Genome Institute"/>
            <person name="Lucas S."/>
            <person name="Han J."/>
            <person name="Lapidus A."/>
            <person name="Cheng J.-F."/>
            <person name="Goodwin L."/>
            <person name="Pitluck S."/>
            <person name="Peters L."/>
            <person name="Mikhailova N."/>
            <person name="Held B."/>
            <person name="Detter J.C."/>
            <person name="Han C."/>
            <person name="Tapia R."/>
            <person name="Land M."/>
            <person name="Hauser L."/>
            <person name="Kyrpides N."/>
            <person name="Ivanova N."/>
            <person name="Pagani I."/>
            <person name="Samuel K."/>
            <person name="Teske A."/>
            <person name="Mueller J."/>
            <person name="Woyke T."/>
        </authorList>
    </citation>
    <scope>NUCLEOTIDE SEQUENCE [LARGE SCALE GENOMIC DNA]</scope>
    <source>
        <strain evidence="1 2">B18LD</strain>
    </source>
</reference>
<keyword evidence="2" id="KW-1185">Reference proteome</keyword>
<dbReference type="STRING" id="395493.BegalDRAFT_1608"/>
<evidence type="ECO:0000313" key="2">
    <source>
        <dbReference type="Proteomes" id="UP000005744"/>
    </source>
</evidence>